<dbReference type="PROSITE" id="PS50930">
    <property type="entry name" value="HTH_LYTTR"/>
    <property type="match status" value="1"/>
</dbReference>
<feature type="modified residue" description="4-aspartylphosphate" evidence="1">
    <location>
        <position position="59"/>
    </location>
</feature>
<gene>
    <name evidence="4" type="ORF">DFR42_104233</name>
</gene>
<keyword evidence="5" id="KW-1185">Reference proteome</keyword>
<dbReference type="SMART" id="SM00850">
    <property type="entry name" value="LytTR"/>
    <property type="match status" value="1"/>
</dbReference>
<dbReference type="OrthoDB" id="236568at2"/>
<comment type="caution">
    <text evidence="4">The sequence shown here is derived from an EMBL/GenBank/DDBJ whole genome shotgun (WGS) entry which is preliminary data.</text>
</comment>
<proteinExistence type="predicted"/>
<dbReference type="Pfam" id="PF04397">
    <property type="entry name" value="LytTR"/>
    <property type="match status" value="1"/>
</dbReference>
<dbReference type="PANTHER" id="PTHR37299">
    <property type="entry name" value="TRANSCRIPTIONAL REGULATOR-RELATED"/>
    <property type="match status" value="1"/>
</dbReference>
<keyword evidence="1" id="KW-0597">Phosphoprotein</keyword>
<dbReference type="InterPro" id="IPR001789">
    <property type="entry name" value="Sig_transdc_resp-reg_receiver"/>
</dbReference>
<sequence length="264" mass="30027">MNNTSLKKILLVDDELPALVNMQFVLSGNPDWQLVGSCYSTALAREFMQKTPVDLILLDIEMPEQNGLDFAREICARPDAPLIVFITAYDQHAVSAFDVFALDYLLKPFDDERFNLMLQRALQLLELKQKAMNATAIQDYLQDRTAFDEGKRSPQLQQLIIKSIGSTERVNIDEVIWLSTAANYVEVHLRNRVVLHRATITAMETRLPENQFIRLHRTAIVRCDAILNLKVNADGGHHVQLSNGDEVRVSESYLKNLKKLFTAT</sequence>
<evidence type="ECO:0000256" key="1">
    <source>
        <dbReference type="PROSITE-ProRule" id="PRU00169"/>
    </source>
</evidence>
<evidence type="ECO:0000313" key="5">
    <source>
        <dbReference type="Proteomes" id="UP000247792"/>
    </source>
</evidence>
<feature type="domain" description="HTH LytTR-type" evidence="3">
    <location>
        <begin position="159"/>
        <end position="263"/>
    </location>
</feature>
<dbReference type="Gene3D" id="2.40.50.1020">
    <property type="entry name" value="LytTr DNA-binding domain"/>
    <property type="match status" value="1"/>
</dbReference>
<dbReference type="RefSeq" id="WP_110255770.1">
    <property type="nucleotide sequence ID" value="NZ_QJKB01000004.1"/>
</dbReference>
<dbReference type="InterPro" id="IPR011006">
    <property type="entry name" value="CheY-like_superfamily"/>
</dbReference>
<dbReference type="InterPro" id="IPR007492">
    <property type="entry name" value="LytTR_DNA-bd_dom"/>
</dbReference>
<evidence type="ECO:0000313" key="4">
    <source>
        <dbReference type="EMBL" id="PXX43232.1"/>
    </source>
</evidence>
<dbReference type="Proteomes" id="UP000247792">
    <property type="component" value="Unassembled WGS sequence"/>
</dbReference>
<dbReference type="PROSITE" id="PS50110">
    <property type="entry name" value="RESPONSE_REGULATORY"/>
    <property type="match status" value="1"/>
</dbReference>
<dbReference type="InterPro" id="IPR046947">
    <property type="entry name" value="LytR-like"/>
</dbReference>
<feature type="domain" description="Response regulatory" evidence="2">
    <location>
        <begin position="8"/>
        <end position="122"/>
    </location>
</feature>
<dbReference type="Pfam" id="PF00072">
    <property type="entry name" value="Response_reg"/>
    <property type="match status" value="1"/>
</dbReference>
<dbReference type="Gene3D" id="3.40.50.2300">
    <property type="match status" value="1"/>
</dbReference>
<dbReference type="GO" id="GO:0000156">
    <property type="term" value="F:phosphorelay response regulator activity"/>
    <property type="evidence" value="ECO:0007669"/>
    <property type="project" value="InterPro"/>
</dbReference>
<organism evidence="4 5">
    <name type="scientific">Undibacterium pigrum</name>
    <dbReference type="NCBI Taxonomy" id="401470"/>
    <lineage>
        <taxon>Bacteria</taxon>
        <taxon>Pseudomonadati</taxon>
        <taxon>Pseudomonadota</taxon>
        <taxon>Betaproteobacteria</taxon>
        <taxon>Burkholderiales</taxon>
        <taxon>Oxalobacteraceae</taxon>
        <taxon>Undibacterium</taxon>
    </lineage>
</organism>
<name>A0A318JSB1_9BURK</name>
<evidence type="ECO:0000259" key="3">
    <source>
        <dbReference type="PROSITE" id="PS50930"/>
    </source>
</evidence>
<dbReference type="GO" id="GO:0003677">
    <property type="term" value="F:DNA binding"/>
    <property type="evidence" value="ECO:0007669"/>
    <property type="project" value="InterPro"/>
</dbReference>
<dbReference type="SUPFAM" id="SSF52172">
    <property type="entry name" value="CheY-like"/>
    <property type="match status" value="1"/>
</dbReference>
<accession>A0A318JSB1</accession>
<dbReference type="AlphaFoldDB" id="A0A318JSB1"/>
<dbReference type="SMART" id="SM00448">
    <property type="entry name" value="REC"/>
    <property type="match status" value="1"/>
</dbReference>
<dbReference type="PANTHER" id="PTHR37299:SF1">
    <property type="entry name" value="STAGE 0 SPORULATION PROTEIN A HOMOLOG"/>
    <property type="match status" value="1"/>
</dbReference>
<dbReference type="EMBL" id="QJKB01000004">
    <property type="protein sequence ID" value="PXX43232.1"/>
    <property type="molecule type" value="Genomic_DNA"/>
</dbReference>
<evidence type="ECO:0000259" key="2">
    <source>
        <dbReference type="PROSITE" id="PS50110"/>
    </source>
</evidence>
<reference evidence="4 5" key="1">
    <citation type="submission" date="2018-05" db="EMBL/GenBank/DDBJ databases">
        <title>Genomic Encyclopedia of Type Strains, Phase IV (KMG-IV): sequencing the most valuable type-strain genomes for metagenomic binning, comparative biology and taxonomic classification.</title>
        <authorList>
            <person name="Goeker M."/>
        </authorList>
    </citation>
    <scope>NUCLEOTIDE SEQUENCE [LARGE SCALE GENOMIC DNA]</scope>
    <source>
        <strain evidence="4 5">DSM 19792</strain>
    </source>
</reference>
<protein>
    <submittedName>
        <fullName evidence="4">LytTR family two component transcriptional regulator</fullName>
    </submittedName>
</protein>